<name>A0A915K1D0_ROMCU</name>
<keyword evidence="8 9" id="KW-0472">Membrane</keyword>
<dbReference type="InterPro" id="IPR013866">
    <property type="entry name" value="Sphingolipid_d4-desaturase_N"/>
</dbReference>
<dbReference type="GO" id="GO:0042284">
    <property type="term" value="F:sphingolipid delta-4 desaturase activity"/>
    <property type="evidence" value="ECO:0007669"/>
    <property type="project" value="UniProtKB-UniRule"/>
</dbReference>
<dbReference type="Pfam" id="PF00487">
    <property type="entry name" value="FA_desaturase"/>
    <property type="match status" value="1"/>
</dbReference>
<dbReference type="SMART" id="SM01269">
    <property type="entry name" value="Lipid_DES"/>
    <property type="match status" value="1"/>
</dbReference>
<evidence type="ECO:0000256" key="8">
    <source>
        <dbReference type="ARBA" id="ARBA00023136"/>
    </source>
</evidence>
<reference evidence="13" key="1">
    <citation type="submission" date="2022-11" db="UniProtKB">
        <authorList>
            <consortium name="WormBaseParasite"/>
        </authorList>
    </citation>
    <scope>IDENTIFICATION</scope>
</reference>
<protein>
    <recommendedName>
        <fullName evidence="3">sphingolipid 4-desaturase</fullName>
        <ecNumber evidence="3">1.14.19.17</ecNumber>
    </recommendedName>
</protein>
<dbReference type="OMA" id="KEFYETM"/>
<dbReference type="GO" id="GO:0016020">
    <property type="term" value="C:membrane"/>
    <property type="evidence" value="ECO:0007669"/>
    <property type="project" value="UniProtKB-SubCell"/>
</dbReference>
<dbReference type="PANTHER" id="PTHR12879:SF8">
    <property type="entry name" value="SPHINGOLIPID DELTA(4)-DESATURASE DES1"/>
    <property type="match status" value="1"/>
</dbReference>
<dbReference type="InterPro" id="IPR005804">
    <property type="entry name" value="FA_desaturase_dom"/>
</dbReference>
<evidence type="ECO:0000256" key="3">
    <source>
        <dbReference type="ARBA" id="ARBA00012021"/>
    </source>
</evidence>
<dbReference type="WBParaSite" id="nRc.2.0.1.t32020-RA">
    <property type="protein sequence ID" value="nRc.2.0.1.t32020-RA"/>
    <property type="gene ID" value="nRc.2.0.1.g32020"/>
</dbReference>
<dbReference type="AlphaFoldDB" id="A0A915K1D0"/>
<dbReference type="PANTHER" id="PTHR12879">
    <property type="entry name" value="SPHINGOLIPID DELTA 4 DESATURASE/C-4 HYDROXYLASE PROTEIN DES2"/>
    <property type="match status" value="1"/>
</dbReference>
<dbReference type="Pfam" id="PF08557">
    <property type="entry name" value="Lipid_DES"/>
    <property type="match status" value="1"/>
</dbReference>
<evidence type="ECO:0000313" key="13">
    <source>
        <dbReference type="WBParaSite" id="nRc.2.0.1.t32020-RA"/>
    </source>
</evidence>
<evidence type="ECO:0000256" key="5">
    <source>
        <dbReference type="ARBA" id="ARBA00022989"/>
    </source>
</evidence>
<evidence type="ECO:0000256" key="2">
    <source>
        <dbReference type="ARBA" id="ARBA00006146"/>
    </source>
</evidence>
<feature type="transmembrane region" description="Helical" evidence="10">
    <location>
        <begin position="68"/>
        <end position="87"/>
    </location>
</feature>
<accession>A0A915K1D0</accession>
<keyword evidence="7 9" id="KW-0443">Lipid metabolism</keyword>
<comment type="similarity">
    <text evidence="2 9">Belongs to the fatty acid desaturase type 1 family. DEGS subfamily.</text>
</comment>
<evidence type="ECO:0000313" key="12">
    <source>
        <dbReference type="Proteomes" id="UP000887565"/>
    </source>
</evidence>
<evidence type="ECO:0000256" key="4">
    <source>
        <dbReference type="ARBA" id="ARBA00022692"/>
    </source>
</evidence>
<sequence>MGAKVSRTDYEWSYSEEPHASRRRLILEKHPEIKQLFGVDRSFKYVTIALVLTQAAMCYFLKNSDWLLILLQAYFVGGTINHALTLAVHEISHNIAFGSNQPAKNRFLGMIANLPIGLPMSISFKKYHIEHHRYMGEEVLDTDIPTRLEAKLFRNTFTKFVWLTFQPIFYCFRPMIIYKKSLSDLEVVNAVIQLIFDYFVVKFFGARALFYLLFGSFIALGLHPTAGHFIAEHYIFQSGQETYSYTGILNLVTFNVGYHVEHHDFPFIPGNRLPLVSKMAPEFYRDLYTHSSWVWVLWQFVTNPAIGPYARIRRAARLPPDPSSGQSLFSEYVEAAIGFLGFYDLKNFILKNIVKRKALNS</sequence>
<feature type="transmembrane region" description="Helical" evidence="10">
    <location>
        <begin position="198"/>
        <end position="222"/>
    </location>
</feature>
<dbReference type="InterPro" id="IPR011388">
    <property type="entry name" value="DES1/DES2"/>
</dbReference>
<dbReference type="EC" id="1.14.19.17" evidence="3"/>
<proteinExistence type="inferred from homology"/>
<evidence type="ECO:0000256" key="9">
    <source>
        <dbReference type="PIRNR" id="PIRNR017228"/>
    </source>
</evidence>
<organism evidence="12 13">
    <name type="scientific">Romanomermis culicivorax</name>
    <name type="common">Nematode worm</name>
    <dbReference type="NCBI Taxonomy" id="13658"/>
    <lineage>
        <taxon>Eukaryota</taxon>
        <taxon>Metazoa</taxon>
        <taxon>Ecdysozoa</taxon>
        <taxon>Nematoda</taxon>
        <taxon>Enoplea</taxon>
        <taxon>Dorylaimia</taxon>
        <taxon>Mermithida</taxon>
        <taxon>Mermithoidea</taxon>
        <taxon>Mermithidae</taxon>
        <taxon>Romanomermis</taxon>
    </lineage>
</organism>
<feature type="transmembrane region" description="Helical" evidence="10">
    <location>
        <begin position="160"/>
        <end position="178"/>
    </location>
</feature>
<keyword evidence="4 10" id="KW-0812">Transmembrane</keyword>
<dbReference type="PIRSF" id="PIRSF017228">
    <property type="entry name" value="Sphnglp_dlt4_des"/>
    <property type="match status" value="1"/>
</dbReference>
<evidence type="ECO:0000256" key="10">
    <source>
        <dbReference type="SAM" id="Phobius"/>
    </source>
</evidence>
<evidence type="ECO:0000256" key="6">
    <source>
        <dbReference type="ARBA" id="ARBA00023002"/>
    </source>
</evidence>
<keyword evidence="5 10" id="KW-1133">Transmembrane helix</keyword>
<comment type="subcellular location">
    <subcellularLocation>
        <location evidence="1">Membrane</location>
        <topology evidence="1">Multi-pass membrane protein</topology>
    </subcellularLocation>
</comment>
<evidence type="ECO:0000256" key="1">
    <source>
        <dbReference type="ARBA" id="ARBA00004141"/>
    </source>
</evidence>
<feature type="transmembrane region" description="Helical" evidence="10">
    <location>
        <begin position="107"/>
        <end position="124"/>
    </location>
</feature>
<keyword evidence="6 9" id="KW-0560">Oxidoreductase</keyword>
<evidence type="ECO:0000256" key="7">
    <source>
        <dbReference type="ARBA" id="ARBA00023098"/>
    </source>
</evidence>
<keyword evidence="12" id="KW-1185">Reference proteome</keyword>
<dbReference type="CDD" id="cd03508">
    <property type="entry name" value="Delta4-sphingolipid-FADS-like"/>
    <property type="match status" value="1"/>
</dbReference>
<dbReference type="GO" id="GO:0046513">
    <property type="term" value="P:ceramide biosynthetic process"/>
    <property type="evidence" value="ECO:0007669"/>
    <property type="project" value="TreeGrafter"/>
</dbReference>
<dbReference type="Proteomes" id="UP000887565">
    <property type="component" value="Unplaced"/>
</dbReference>
<feature type="domain" description="Sphingolipid delta4-desaturase N-terminal" evidence="11">
    <location>
        <begin position="5"/>
        <end position="43"/>
    </location>
</feature>
<evidence type="ECO:0000259" key="11">
    <source>
        <dbReference type="SMART" id="SM01269"/>
    </source>
</evidence>